<dbReference type="SUPFAM" id="SSF103107">
    <property type="entry name" value="Hypothetical protein c14orf129, hspc210"/>
    <property type="match status" value="1"/>
</dbReference>
<dbReference type="KEGG" id="gtr:GLOTRDRAFT_42777"/>
<feature type="domain" description="GSKIP" evidence="1">
    <location>
        <begin position="9"/>
        <end position="98"/>
    </location>
</feature>
<dbReference type="RefSeq" id="XP_007866638.1">
    <property type="nucleotide sequence ID" value="XM_007868447.1"/>
</dbReference>
<dbReference type="AlphaFoldDB" id="S7RJR0"/>
<sequence length="101" mass="11319">MSQPASFYRDELRRILNEQFFGVSSFIITGASAEDATASVKLLEGRDVTIILTARGYQVRPYCTSGSMYETIESLLRSISPMYASKYQEVLLSKLGQLSQH</sequence>
<evidence type="ECO:0000259" key="1">
    <source>
        <dbReference type="Pfam" id="PF05303"/>
    </source>
</evidence>
<gene>
    <name evidence="2" type="ORF">GLOTRDRAFT_42777</name>
</gene>
<proteinExistence type="predicted"/>
<dbReference type="eggNOG" id="ENOG502T2CN">
    <property type="taxonomic scope" value="Eukaryota"/>
</dbReference>
<dbReference type="GeneID" id="19306153"/>
<dbReference type="InterPro" id="IPR023231">
    <property type="entry name" value="GSKIP_dom_sf"/>
</dbReference>
<reference evidence="2 3" key="1">
    <citation type="journal article" date="2012" name="Science">
        <title>The Paleozoic origin of enzymatic lignin decomposition reconstructed from 31 fungal genomes.</title>
        <authorList>
            <person name="Floudas D."/>
            <person name="Binder M."/>
            <person name="Riley R."/>
            <person name="Barry K."/>
            <person name="Blanchette R.A."/>
            <person name="Henrissat B."/>
            <person name="Martinez A.T."/>
            <person name="Otillar R."/>
            <person name="Spatafora J.W."/>
            <person name="Yadav J.S."/>
            <person name="Aerts A."/>
            <person name="Benoit I."/>
            <person name="Boyd A."/>
            <person name="Carlson A."/>
            <person name="Copeland A."/>
            <person name="Coutinho P.M."/>
            <person name="de Vries R.P."/>
            <person name="Ferreira P."/>
            <person name="Findley K."/>
            <person name="Foster B."/>
            <person name="Gaskell J."/>
            <person name="Glotzer D."/>
            <person name="Gorecki P."/>
            <person name="Heitman J."/>
            <person name="Hesse C."/>
            <person name="Hori C."/>
            <person name="Igarashi K."/>
            <person name="Jurgens J.A."/>
            <person name="Kallen N."/>
            <person name="Kersten P."/>
            <person name="Kohler A."/>
            <person name="Kuees U."/>
            <person name="Kumar T.K.A."/>
            <person name="Kuo A."/>
            <person name="LaButti K."/>
            <person name="Larrondo L.F."/>
            <person name="Lindquist E."/>
            <person name="Ling A."/>
            <person name="Lombard V."/>
            <person name="Lucas S."/>
            <person name="Lundell T."/>
            <person name="Martin R."/>
            <person name="McLaughlin D.J."/>
            <person name="Morgenstern I."/>
            <person name="Morin E."/>
            <person name="Murat C."/>
            <person name="Nagy L.G."/>
            <person name="Nolan M."/>
            <person name="Ohm R.A."/>
            <person name="Patyshakuliyeva A."/>
            <person name="Rokas A."/>
            <person name="Ruiz-Duenas F.J."/>
            <person name="Sabat G."/>
            <person name="Salamov A."/>
            <person name="Samejima M."/>
            <person name="Schmutz J."/>
            <person name="Slot J.C."/>
            <person name="St John F."/>
            <person name="Stenlid J."/>
            <person name="Sun H."/>
            <person name="Sun S."/>
            <person name="Syed K."/>
            <person name="Tsang A."/>
            <person name="Wiebenga A."/>
            <person name="Young D."/>
            <person name="Pisabarro A."/>
            <person name="Eastwood D.C."/>
            <person name="Martin F."/>
            <person name="Cullen D."/>
            <person name="Grigoriev I.V."/>
            <person name="Hibbett D.S."/>
        </authorList>
    </citation>
    <scope>NUCLEOTIDE SEQUENCE [LARGE SCALE GENOMIC DNA]</scope>
    <source>
        <strain evidence="2 3">ATCC 11539</strain>
    </source>
</reference>
<keyword evidence="3" id="KW-1185">Reference proteome</keyword>
<accession>S7RJR0</accession>
<dbReference type="HOGENOM" id="CLU_155989_1_0_1"/>
<organism evidence="2 3">
    <name type="scientific">Gloeophyllum trabeum (strain ATCC 11539 / FP-39264 / Madison 617)</name>
    <name type="common">Brown rot fungus</name>
    <dbReference type="NCBI Taxonomy" id="670483"/>
    <lineage>
        <taxon>Eukaryota</taxon>
        <taxon>Fungi</taxon>
        <taxon>Dikarya</taxon>
        <taxon>Basidiomycota</taxon>
        <taxon>Agaricomycotina</taxon>
        <taxon>Agaricomycetes</taxon>
        <taxon>Gloeophyllales</taxon>
        <taxon>Gloeophyllaceae</taxon>
        <taxon>Gloeophyllum</taxon>
    </lineage>
</organism>
<evidence type="ECO:0000313" key="2">
    <source>
        <dbReference type="EMBL" id="EPQ54590.1"/>
    </source>
</evidence>
<dbReference type="OMA" id="CLRENAH"/>
<dbReference type="EMBL" id="KB469303">
    <property type="protein sequence ID" value="EPQ54590.1"/>
    <property type="molecule type" value="Genomic_DNA"/>
</dbReference>
<protein>
    <recommendedName>
        <fullName evidence="1">GSKIP domain-containing protein</fullName>
    </recommendedName>
</protein>
<dbReference type="OrthoDB" id="5804279at2759"/>
<name>S7RJR0_GLOTA</name>
<evidence type="ECO:0000313" key="3">
    <source>
        <dbReference type="Proteomes" id="UP000030669"/>
    </source>
</evidence>
<dbReference type="Gene3D" id="3.30.2280.10">
    <property type="entry name" value="Hypothetical protein (hspc210)"/>
    <property type="match status" value="1"/>
</dbReference>
<dbReference type="Proteomes" id="UP000030669">
    <property type="component" value="Unassembled WGS sequence"/>
</dbReference>
<dbReference type="InterPro" id="IPR007967">
    <property type="entry name" value="GSKIP_dom"/>
</dbReference>
<dbReference type="Pfam" id="PF05303">
    <property type="entry name" value="GSKIP_dom"/>
    <property type="match status" value="1"/>
</dbReference>